<proteinExistence type="predicted"/>
<evidence type="ECO:0000313" key="3">
    <source>
        <dbReference type="Proteomes" id="UP001165121"/>
    </source>
</evidence>
<dbReference type="EMBL" id="BSXT01000429">
    <property type="protein sequence ID" value="GMF27168.1"/>
    <property type="molecule type" value="Genomic_DNA"/>
</dbReference>
<feature type="region of interest" description="Disordered" evidence="1">
    <location>
        <begin position="1"/>
        <end position="20"/>
    </location>
</feature>
<reference evidence="2" key="1">
    <citation type="submission" date="2023-04" db="EMBL/GenBank/DDBJ databases">
        <title>Phytophthora fragariaefolia NBRC 109709.</title>
        <authorList>
            <person name="Ichikawa N."/>
            <person name="Sato H."/>
            <person name="Tonouchi N."/>
        </authorList>
    </citation>
    <scope>NUCLEOTIDE SEQUENCE</scope>
    <source>
        <strain evidence="2">NBRC 109709</strain>
    </source>
</reference>
<dbReference type="Proteomes" id="UP001165121">
    <property type="component" value="Unassembled WGS sequence"/>
</dbReference>
<feature type="region of interest" description="Disordered" evidence="1">
    <location>
        <begin position="71"/>
        <end position="120"/>
    </location>
</feature>
<protein>
    <submittedName>
        <fullName evidence="2">Unnamed protein product</fullName>
    </submittedName>
</protein>
<keyword evidence="3" id="KW-1185">Reference proteome</keyword>
<sequence>MHSRRTTFTSSSVSTSGSSASMLDCCTAASTSGSSSASTSGCCASASGSGTSTTSRCACTSGCYVAHAMTDGSASSSSASPFGRSAPTSTPGCGASSSTSMVEQYDMNASQSSTYPNNSHFKFTGNLPTG</sequence>
<organism evidence="2 3">
    <name type="scientific">Phytophthora fragariaefolia</name>
    <dbReference type="NCBI Taxonomy" id="1490495"/>
    <lineage>
        <taxon>Eukaryota</taxon>
        <taxon>Sar</taxon>
        <taxon>Stramenopiles</taxon>
        <taxon>Oomycota</taxon>
        <taxon>Peronosporomycetes</taxon>
        <taxon>Peronosporales</taxon>
        <taxon>Peronosporaceae</taxon>
        <taxon>Phytophthora</taxon>
    </lineage>
</organism>
<feature type="compositionally biased region" description="Polar residues" evidence="1">
    <location>
        <begin position="86"/>
        <end position="120"/>
    </location>
</feature>
<dbReference type="AlphaFoldDB" id="A0A9W6U6X1"/>
<feature type="region of interest" description="Disordered" evidence="1">
    <location>
        <begin position="28"/>
        <end position="56"/>
    </location>
</feature>
<gene>
    <name evidence="2" type="ORF">Pfra01_000532500</name>
</gene>
<name>A0A9W6U6X1_9STRA</name>
<comment type="caution">
    <text evidence="2">The sequence shown here is derived from an EMBL/GenBank/DDBJ whole genome shotgun (WGS) entry which is preliminary data.</text>
</comment>
<evidence type="ECO:0000256" key="1">
    <source>
        <dbReference type="SAM" id="MobiDB-lite"/>
    </source>
</evidence>
<evidence type="ECO:0000313" key="2">
    <source>
        <dbReference type="EMBL" id="GMF27168.1"/>
    </source>
</evidence>
<accession>A0A9W6U6X1</accession>